<proteinExistence type="inferred from homology"/>
<evidence type="ECO:0000259" key="5">
    <source>
        <dbReference type="PROSITE" id="PS51898"/>
    </source>
</evidence>
<dbReference type="InterPro" id="IPR013762">
    <property type="entry name" value="Integrase-like_cat_sf"/>
</dbReference>
<dbReference type="PROSITE" id="PS51900">
    <property type="entry name" value="CB"/>
    <property type="match status" value="1"/>
</dbReference>
<dbReference type="GO" id="GO:0003677">
    <property type="term" value="F:DNA binding"/>
    <property type="evidence" value="ECO:0007669"/>
    <property type="project" value="UniProtKB-UniRule"/>
</dbReference>
<keyword evidence="3" id="KW-0233">DNA recombination</keyword>
<sequence length="332" mass="36682">MDQRAGTYVADSKISVGEYGARWLASQLQHRDRSRDTLDNRWRLHIEPRLGEHRLQAVTRADVQDAVNAWADRLAPNSVLGIYQTLAAILGSAVEDDLIPRTPCRKINLPIVLKHRVVPLTVNQVHHIAETIHPSSRAMVLLAAASGLRLSELRGLTADRVSFHPDGTGTVRVDRQLATTTPTWGPPKTPRSDRSVRIDALAADVVRDHLVRFSPHPSGLIFTGVRGLPLSRSTYSDMWQKATTGLVLPESPSGRSGFHDLRHFHASLLIAAGLSVTAVADRLGHKNSRETLDTYAHLWPNDEDRALAALRDGFWEQTQSRSLHIVAGQSVI</sequence>
<dbReference type="Proteomes" id="UP000663792">
    <property type="component" value="Unassembled WGS sequence"/>
</dbReference>
<dbReference type="PROSITE" id="PS51898">
    <property type="entry name" value="TYR_RECOMBINASE"/>
    <property type="match status" value="1"/>
</dbReference>
<gene>
    <name evidence="7" type="ORF">JL106_08090</name>
</gene>
<dbReference type="Pfam" id="PF00589">
    <property type="entry name" value="Phage_integrase"/>
    <property type="match status" value="1"/>
</dbReference>
<keyword evidence="8" id="KW-1185">Reference proteome</keyword>
<reference evidence="7" key="1">
    <citation type="submission" date="2021-01" db="EMBL/GenBank/DDBJ databases">
        <title>YIM 132084 draft genome.</title>
        <authorList>
            <person name="An D."/>
        </authorList>
    </citation>
    <scope>NUCLEOTIDE SEQUENCE</scope>
    <source>
        <strain evidence="7">YIM 132084</strain>
    </source>
</reference>
<dbReference type="CDD" id="cd01189">
    <property type="entry name" value="INT_ICEBs1_C_like"/>
    <property type="match status" value="1"/>
</dbReference>
<dbReference type="InterPro" id="IPR011010">
    <property type="entry name" value="DNA_brk_join_enz"/>
</dbReference>
<keyword evidence="2 4" id="KW-0238">DNA-binding</keyword>
<dbReference type="InterPro" id="IPR002104">
    <property type="entry name" value="Integrase_catalytic"/>
</dbReference>
<dbReference type="PANTHER" id="PTHR30349">
    <property type="entry name" value="PHAGE INTEGRASE-RELATED"/>
    <property type="match status" value="1"/>
</dbReference>
<evidence type="ECO:0000259" key="6">
    <source>
        <dbReference type="PROSITE" id="PS51900"/>
    </source>
</evidence>
<organism evidence="7 8">
    <name type="scientific">Nakamurella leprariae</name>
    <dbReference type="NCBI Taxonomy" id="2803911"/>
    <lineage>
        <taxon>Bacteria</taxon>
        <taxon>Bacillati</taxon>
        <taxon>Actinomycetota</taxon>
        <taxon>Actinomycetes</taxon>
        <taxon>Nakamurellales</taxon>
        <taxon>Nakamurellaceae</taxon>
        <taxon>Nakamurella</taxon>
    </lineage>
</organism>
<dbReference type="EMBL" id="JAERWK010000010">
    <property type="protein sequence ID" value="MBM9467236.1"/>
    <property type="molecule type" value="Genomic_DNA"/>
</dbReference>
<dbReference type="PANTHER" id="PTHR30349:SF64">
    <property type="entry name" value="PROPHAGE INTEGRASE INTD-RELATED"/>
    <property type="match status" value="1"/>
</dbReference>
<evidence type="ECO:0000256" key="2">
    <source>
        <dbReference type="ARBA" id="ARBA00023125"/>
    </source>
</evidence>
<dbReference type="InterPro" id="IPR050090">
    <property type="entry name" value="Tyrosine_recombinase_XerCD"/>
</dbReference>
<protein>
    <submittedName>
        <fullName evidence="7">Site-specific integrase</fullName>
    </submittedName>
</protein>
<dbReference type="GO" id="GO:0006310">
    <property type="term" value="P:DNA recombination"/>
    <property type="evidence" value="ECO:0007669"/>
    <property type="project" value="UniProtKB-KW"/>
</dbReference>
<evidence type="ECO:0000313" key="7">
    <source>
        <dbReference type="EMBL" id="MBM9467236.1"/>
    </source>
</evidence>
<accession>A0A938Y734</accession>
<feature type="domain" description="Tyr recombinase" evidence="5">
    <location>
        <begin position="115"/>
        <end position="309"/>
    </location>
</feature>
<comment type="similarity">
    <text evidence="1">Belongs to the 'phage' integrase family.</text>
</comment>
<dbReference type="Gene3D" id="1.10.150.130">
    <property type="match status" value="1"/>
</dbReference>
<dbReference type="Gene3D" id="1.10.443.10">
    <property type="entry name" value="Intergrase catalytic core"/>
    <property type="match status" value="1"/>
</dbReference>
<dbReference type="SUPFAM" id="SSF56349">
    <property type="entry name" value="DNA breaking-rejoining enzymes"/>
    <property type="match status" value="1"/>
</dbReference>
<dbReference type="InterPro" id="IPR010998">
    <property type="entry name" value="Integrase_recombinase_N"/>
</dbReference>
<dbReference type="InterPro" id="IPR044068">
    <property type="entry name" value="CB"/>
</dbReference>
<dbReference type="RefSeq" id="WP_205260192.1">
    <property type="nucleotide sequence ID" value="NZ_JAERWK010000010.1"/>
</dbReference>
<dbReference type="GO" id="GO:0015074">
    <property type="term" value="P:DNA integration"/>
    <property type="evidence" value="ECO:0007669"/>
    <property type="project" value="UniProtKB-KW"/>
</dbReference>
<evidence type="ECO:0000256" key="3">
    <source>
        <dbReference type="ARBA" id="ARBA00023172"/>
    </source>
</evidence>
<evidence type="ECO:0000256" key="4">
    <source>
        <dbReference type="PROSITE-ProRule" id="PRU01248"/>
    </source>
</evidence>
<feature type="domain" description="Core-binding (CB)" evidence="6">
    <location>
        <begin position="14"/>
        <end position="94"/>
    </location>
</feature>
<evidence type="ECO:0000313" key="8">
    <source>
        <dbReference type="Proteomes" id="UP000663792"/>
    </source>
</evidence>
<evidence type="ECO:0000256" key="1">
    <source>
        <dbReference type="ARBA" id="ARBA00008857"/>
    </source>
</evidence>
<comment type="caution">
    <text evidence="7">The sequence shown here is derived from an EMBL/GenBank/DDBJ whole genome shotgun (WGS) entry which is preliminary data.</text>
</comment>
<dbReference type="AlphaFoldDB" id="A0A938Y734"/>
<name>A0A938Y734_9ACTN</name>